<dbReference type="AlphaFoldDB" id="G7L574"/>
<dbReference type="Proteomes" id="UP000002051">
    <property type="component" value="Unassembled WGS sequence"/>
</dbReference>
<evidence type="ECO:0000256" key="1">
    <source>
        <dbReference type="SAM" id="MobiDB-lite"/>
    </source>
</evidence>
<dbReference type="HOGENOM" id="CLU_1621483_0_0_1"/>
<feature type="region of interest" description="Disordered" evidence="1">
    <location>
        <begin position="22"/>
        <end position="48"/>
    </location>
</feature>
<keyword evidence="4" id="KW-1185">Reference proteome</keyword>
<proteinExistence type="predicted"/>
<evidence type="ECO:0000313" key="3">
    <source>
        <dbReference type="EnsemblPlants" id="AES77624"/>
    </source>
</evidence>
<sequence>MVHIKRATSLLLKLKTRKRRELAAHSSIHGRSRPVSTPWTSPRENNEPNNRGYYDYGYMYPKKVVLSTSDSSLLLKNGDENWKAFSVMSAKWEDMCLFKGWLYVVNKIGQTFMIGPDSSVQLVAKALVDGGRGIKFLGESEGDLLLEDASECLYHGSLLVLLKG</sequence>
<organism evidence="2 4">
    <name type="scientific">Medicago truncatula</name>
    <name type="common">Barrel medic</name>
    <name type="synonym">Medicago tribuloides</name>
    <dbReference type="NCBI Taxonomy" id="3880"/>
    <lineage>
        <taxon>Eukaryota</taxon>
        <taxon>Viridiplantae</taxon>
        <taxon>Streptophyta</taxon>
        <taxon>Embryophyta</taxon>
        <taxon>Tracheophyta</taxon>
        <taxon>Spermatophyta</taxon>
        <taxon>Magnoliopsida</taxon>
        <taxon>eudicotyledons</taxon>
        <taxon>Gunneridae</taxon>
        <taxon>Pentapetalae</taxon>
        <taxon>rosids</taxon>
        <taxon>fabids</taxon>
        <taxon>Fabales</taxon>
        <taxon>Fabaceae</taxon>
        <taxon>Papilionoideae</taxon>
        <taxon>50 kb inversion clade</taxon>
        <taxon>NPAAA clade</taxon>
        <taxon>Hologalegina</taxon>
        <taxon>IRL clade</taxon>
        <taxon>Trifolieae</taxon>
        <taxon>Medicago</taxon>
    </lineage>
</organism>
<reference evidence="2 4" key="1">
    <citation type="journal article" date="2011" name="Nature">
        <title>The Medicago genome provides insight into the evolution of rhizobial symbioses.</title>
        <authorList>
            <person name="Young N.D."/>
            <person name="Debelle F."/>
            <person name="Oldroyd G.E."/>
            <person name="Geurts R."/>
            <person name="Cannon S.B."/>
            <person name="Udvardi M.K."/>
            <person name="Benedito V.A."/>
            <person name="Mayer K.F."/>
            <person name="Gouzy J."/>
            <person name="Schoof H."/>
            <person name="Van de Peer Y."/>
            <person name="Proost S."/>
            <person name="Cook D.R."/>
            <person name="Meyers B.C."/>
            <person name="Spannagl M."/>
            <person name="Cheung F."/>
            <person name="De Mita S."/>
            <person name="Krishnakumar V."/>
            <person name="Gundlach H."/>
            <person name="Zhou S."/>
            <person name="Mudge J."/>
            <person name="Bharti A.K."/>
            <person name="Murray J.D."/>
            <person name="Naoumkina M.A."/>
            <person name="Rosen B."/>
            <person name="Silverstein K.A."/>
            <person name="Tang H."/>
            <person name="Rombauts S."/>
            <person name="Zhao P.X."/>
            <person name="Zhou P."/>
            <person name="Barbe V."/>
            <person name="Bardou P."/>
            <person name="Bechner M."/>
            <person name="Bellec A."/>
            <person name="Berger A."/>
            <person name="Berges H."/>
            <person name="Bidwell S."/>
            <person name="Bisseling T."/>
            <person name="Choisne N."/>
            <person name="Couloux A."/>
            <person name="Denny R."/>
            <person name="Deshpande S."/>
            <person name="Dai X."/>
            <person name="Doyle J.J."/>
            <person name="Dudez A.M."/>
            <person name="Farmer A.D."/>
            <person name="Fouteau S."/>
            <person name="Franken C."/>
            <person name="Gibelin C."/>
            <person name="Gish J."/>
            <person name="Goldstein S."/>
            <person name="Gonzalez A.J."/>
            <person name="Green P.J."/>
            <person name="Hallab A."/>
            <person name="Hartog M."/>
            <person name="Hua A."/>
            <person name="Humphray S.J."/>
            <person name="Jeong D.H."/>
            <person name="Jing Y."/>
            <person name="Jocker A."/>
            <person name="Kenton S.M."/>
            <person name="Kim D.J."/>
            <person name="Klee K."/>
            <person name="Lai H."/>
            <person name="Lang C."/>
            <person name="Lin S."/>
            <person name="Macmil S.L."/>
            <person name="Magdelenat G."/>
            <person name="Matthews L."/>
            <person name="McCorrison J."/>
            <person name="Monaghan E.L."/>
            <person name="Mun J.H."/>
            <person name="Najar F.Z."/>
            <person name="Nicholson C."/>
            <person name="Noirot C."/>
            <person name="O'Bleness M."/>
            <person name="Paule C.R."/>
            <person name="Poulain J."/>
            <person name="Prion F."/>
            <person name="Qin B."/>
            <person name="Qu C."/>
            <person name="Retzel E.F."/>
            <person name="Riddle C."/>
            <person name="Sallet E."/>
            <person name="Samain S."/>
            <person name="Samson N."/>
            <person name="Sanders I."/>
            <person name="Saurat O."/>
            <person name="Scarpelli C."/>
            <person name="Schiex T."/>
            <person name="Segurens B."/>
            <person name="Severin A.J."/>
            <person name="Sherrier D.J."/>
            <person name="Shi R."/>
            <person name="Sims S."/>
            <person name="Singer S.R."/>
            <person name="Sinharoy S."/>
            <person name="Sterck L."/>
            <person name="Viollet A."/>
            <person name="Wang B.B."/>
            <person name="Wang K."/>
            <person name="Wang M."/>
            <person name="Wang X."/>
            <person name="Warfsmann J."/>
            <person name="Weissenbach J."/>
            <person name="White D.D."/>
            <person name="White J.D."/>
            <person name="Wiley G.B."/>
            <person name="Wincker P."/>
            <person name="Xing Y."/>
            <person name="Yang L."/>
            <person name="Yao Z."/>
            <person name="Ying F."/>
            <person name="Zhai J."/>
            <person name="Zhou L."/>
            <person name="Zuber A."/>
            <person name="Denarie J."/>
            <person name="Dixon R.A."/>
            <person name="May G.D."/>
            <person name="Schwartz D.C."/>
            <person name="Rogers J."/>
            <person name="Quetier F."/>
            <person name="Town C.D."/>
            <person name="Roe B.A."/>
        </authorList>
    </citation>
    <scope>NUCLEOTIDE SEQUENCE [LARGE SCALE GENOMIC DNA]</scope>
    <source>
        <strain evidence="2">A17</strain>
        <strain evidence="3 4">cv. Jemalong A17</strain>
    </source>
</reference>
<gene>
    <name evidence="2" type="ordered locus">MTR_7g012990</name>
</gene>
<dbReference type="EnsemblPlants" id="AES77624">
    <property type="protein sequence ID" value="AES77624"/>
    <property type="gene ID" value="MTR_7g012990"/>
</dbReference>
<accession>G7L574</accession>
<evidence type="ECO:0000313" key="4">
    <source>
        <dbReference type="Proteomes" id="UP000002051"/>
    </source>
</evidence>
<name>G7L574_MEDTR</name>
<reference evidence="2 4" key="2">
    <citation type="journal article" date="2014" name="BMC Genomics">
        <title>An improved genome release (version Mt4.0) for the model legume Medicago truncatula.</title>
        <authorList>
            <person name="Tang H."/>
            <person name="Krishnakumar V."/>
            <person name="Bidwell S."/>
            <person name="Rosen B."/>
            <person name="Chan A."/>
            <person name="Zhou S."/>
            <person name="Gentzbittel L."/>
            <person name="Childs K.L."/>
            <person name="Yandell M."/>
            <person name="Gundlach H."/>
            <person name="Mayer K.F."/>
            <person name="Schwartz D.C."/>
            <person name="Town C.D."/>
        </authorList>
    </citation>
    <scope>GENOME REANNOTATION</scope>
    <source>
        <strain evidence="3 4">cv. Jemalong A17</strain>
    </source>
</reference>
<feature type="compositionally biased region" description="Polar residues" evidence="1">
    <location>
        <begin position="34"/>
        <end position="48"/>
    </location>
</feature>
<dbReference type="GO" id="GO:0016567">
    <property type="term" value="P:protein ubiquitination"/>
    <property type="evidence" value="ECO:0000318"/>
    <property type="project" value="GO_Central"/>
</dbReference>
<dbReference type="EMBL" id="CM001223">
    <property type="protein sequence ID" value="AES77624.1"/>
    <property type="molecule type" value="Genomic_DNA"/>
</dbReference>
<evidence type="ECO:0000313" key="2">
    <source>
        <dbReference type="EMBL" id="AES77624.1"/>
    </source>
</evidence>
<dbReference type="PaxDb" id="3880-AES77624"/>
<reference evidence="3" key="3">
    <citation type="submission" date="2015-04" db="UniProtKB">
        <authorList>
            <consortium name="EnsemblPlants"/>
        </authorList>
    </citation>
    <scope>IDENTIFICATION</scope>
    <source>
        <strain evidence="3">cv. Jemalong A17</strain>
    </source>
</reference>
<protein>
    <submittedName>
        <fullName evidence="2 3">Uncharacterized protein</fullName>
    </submittedName>
</protein>